<evidence type="ECO:0000313" key="9">
    <source>
        <dbReference type="EMBL" id="HIH70241.1"/>
    </source>
</evidence>
<evidence type="ECO:0000256" key="6">
    <source>
        <dbReference type="PIRSR" id="PIRSR001430-2"/>
    </source>
</evidence>
<evidence type="ECO:0000256" key="2">
    <source>
        <dbReference type="ARBA" id="ARBA00022694"/>
    </source>
</evidence>
<dbReference type="InterPro" id="IPR020094">
    <property type="entry name" value="TruA/RsuA/RluB/E/F_N"/>
</dbReference>
<dbReference type="PIRSF" id="PIRSF001430">
    <property type="entry name" value="tRNA_psdUrid_synth"/>
    <property type="match status" value="1"/>
</dbReference>
<feature type="domain" description="Pseudouridine synthase I TruA alpha/beta" evidence="8">
    <location>
        <begin position="128"/>
        <end position="230"/>
    </location>
</feature>
<evidence type="ECO:0000256" key="3">
    <source>
        <dbReference type="ARBA" id="ARBA00023235"/>
    </source>
</evidence>
<keyword evidence="3 4" id="KW-0413">Isomerase</keyword>
<dbReference type="Proteomes" id="UP000600363">
    <property type="component" value="Unassembled WGS sequence"/>
</dbReference>
<dbReference type="GO" id="GO:0031119">
    <property type="term" value="P:tRNA pseudouridine synthesis"/>
    <property type="evidence" value="ECO:0007669"/>
    <property type="project" value="UniProtKB-UniRule"/>
</dbReference>
<keyword evidence="2 4" id="KW-0819">tRNA processing</keyword>
<comment type="caution">
    <text evidence="9">The sequence shown here is derived from an EMBL/GenBank/DDBJ whole genome shotgun (WGS) entry which is preliminary data.</text>
</comment>
<comment type="caution">
    <text evidence="4">Lacks conserved residue(s) required for the propagation of feature annotation.</text>
</comment>
<dbReference type="InterPro" id="IPR001406">
    <property type="entry name" value="PsdUridine_synth_TruA"/>
</dbReference>
<dbReference type="InterPro" id="IPR020103">
    <property type="entry name" value="PsdUridine_synth_cat_dom_sf"/>
</dbReference>
<gene>
    <name evidence="4 9" type="primary">truA</name>
    <name evidence="9" type="ORF">HA299_06500</name>
</gene>
<evidence type="ECO:0000256" key="4">
    <source>
        <dbReference type="HAMAP-Rule" id="MF_00171"/>
    </source>
</evidence>
<dbReference type="Gene3D" id="3.30.70.580">
    <property type="entry name" value="Pseudouridine synthase I, catalytic domain, N-terminal subdomain"/>
    <property type="match status" value="1"/>
</dbReference>
<dbReference type="Gene3D" id="3.30.70.660">
    <property type="entry name" value="Pseudouridine synthase I, catalytic domain, C-terminal subdomain"/>
    <property type="match status" value="1"/>
</dbReference>
<dbReference type="PANTHER" id="PTHR11142:SF0">
    <property type="entry name" value="TRNA PSEUDOURIDINE SYNTHASE-LIKE 1"/>
    <property type="match status" value="1"/>
</dbReference>
<name>A0A832RXJ2_9EURY</name>
<comment type="function">
    <text evidence="4">Formation of pseudouridine at positions 38, 39 and 40 in the anticodon stem and loop of transfer RNAs.</text>
</comment>
<dbReference type="HAMAP" id="MF_00171">
    <property type="entry name" value="TruA"/>
    <property type="match status" value="1"/>
</dbReference>
<evidence type="ECO:0000313" key="10">
    <source>
        <dbReference type="Proteomes" id="UP000600363"/>
    </source>
</evidence>
<evidence type="ECO:0000259" key="8">
    <source>
        <dbReference type="Pfam" id="PF01416"/>
    </source>
</evidence>
<dbReference type="SUPFAM" id="SSF55120">
    <property type="entry name" value="Pseudouridine synthase"/>
    <property type="match status" value="1"/>
</dbReference>
<dbReference type="InterPro" id="IPR020097">
    <property type="entry name" value="PsdUridine_synth_TruA_a/b_dom"/>
</dbReference>
<sequence>MRIALRLAYMGTQCSGFQIQPDVPTVETYLFEALSALGIMDDPKRAAYARASRTDAGVHALGQVVAFNTPHPERALPKAINAYLPPFIWCWARAIVSPEFNPRYDAKERVYEYILYNEGYDIRAIRRACRMLEGEHDFANFASVEDDNGSTIRRINQIKVRLDGEFVHLTIAANSFLRTMVRRLITALKIVGEGIKDEEWIAQLLSPESYRESIEPAPPFGLVLKTIAYEGIEWENDEYAISRTNRALMENLVMFGTMARVMRIMQDME</sequence>
<dbReference type="Pfam" id="PF01416">
    <property type="entry name" value="PseudoU_synth_1"/>
    <property type="match status" value="1"/>
</dbReference>
<feature type="active site" description="Nucleophile" evidence="4 5">
    <location>
        <position position="55"/>
    </location>
</feature>
<dbReference type="NCBIfam" id="TIGR00071">
    <property type="entry name" value="hisT_truA"/>
    <property type="match status" value="1"/>
</dbReference>
<evidence type="ECO:0000256" key="5">
    <source>
        <dbReference type="PIRSR" id="PIRSR001430-1"/>
    </source>
</evidence>
<reference evidence="9" key="1">
    <citation type="journal article" date="2020" name="bioRxiv">
        <title>A rank-normalized archaeal taxonomy based on genome phylogeny resolves widespread incomplete and uneven classifications.</title>
        <authorList>
            <person name="Rinke C."/>
            <person name="Chuvochina M."/>
            <person name="Mussig A.J."/>
            <person name="Chaumeil P.-A."/>
            <person name="Waite D.W."/>
            <person name="Whitman W.B."/>
            <person name="Parks D.H."/>
            <person name="Hugenholtz P."/>
        </authorList>
    </citation>
    <scope>NUCLEOTIDE SEQUENCE</scope>
    <source>
        <strain evidence="9">UBA12518</strain>
    </source>
</reference>
<evidence type="ECO:0000256" key="7">
    <source>
        <dbReference type="RuleBase" id="RU003792"/>
    </source>
</evidence>
<dbReference type="PANTHER" id="PTHR11142">
    <property type="entry name" value="PSEUDOURIDYLATE SYNTHASE"/>
    <property type="match status" value="1"/>
</dbReference>
<comment type="catalytic activity">
    <reaction evidence="4 7">
        <text>uridine(38/39/40) in tRNA = pseudouridine(38/39/40) in tRNA</text>
        <dbReference type="Rhea" id="RHEA:22376"/>
        <dbReference type="Rhea" id="RHEA-COMP:10085"/>
        <dbReference type="Rhea" id="RHEA-COMP:10087"/>
        <dbReference type="ChEBI" id="CHEBI:65314"/>
        <dbReference type="ChEBI" id="CHEBI:65315"/>
        <dbReference type="EC" id="5.4.99.12"/>
    </reaction>
</comment>
<dbReference type="AlphaFoldDB" id="A0A832RXJ2"/>
<dbReference type="InterPro" id="IPR020095">
    <property type="entry name" value="PsdUridine_synth_TruA_C"/>
</dbReference>
<dbReference type="GO" id="GO:0160147">
    <property type="term" value="F:tRNA pseudouridine(38-40) synthase activity"/>
    <property type="evidence" value="ECO:0007669"/>
    <property type="project" value="UniProtKB-EC"/>
</dbReference>
<dbReference type="GO" id="GO:0003723">
    <property type="term" value="F:RNA binding"/>
    <property type="evidence" value="ECO:0007669"/>
    <property type="project" value="InterPro"/>
</dbReference>
<dbReference type="EMBL" id="DUIH01000021">
    <property type="protein sequence ID" value="HIH70241.1"/>
    <property type="molecule type" value="Genomic_DNA"/>
</dbReference>
<evidence type="ECO:0000256" key="1">
    <source>
        <dbReference type="ARBA" id="ARBA00009375"/>
    </source>
</evidence>
<protein>
    <recommendedName>
        <fullName evidence="4">tRNA pseudouridine synthase A</fullName>
        <ecNumber evidence="4">5.4.99.12</ecNumber>
    </recommendedName>
    <alternativeName>
        <fullName evidence="4">tRNA pseudouridine(38-40) synthase</fullName>
    </alternativeName>
    <alternativeName>
        <fullName evidence="4">tRNA pseudouridylate synthase I</fullName>
    </alternativeName>
    <alternativeName>
        <fullName evidence="4">tRNA-uridine isomerase I</fullName>
    </alternativeName>
</protein>
<accession>A0A832RXJ2</accession>
<dbReference type="EC" id="5.4.99.12" evidence="4"/>
<comment type="similarity">
    <text evidence="1 4 7">Belongs to the tRNA pseudouridine synthase TruA family.</text>
</comment>
<feature type="binding site" evidence="4 6">
    <location>
        <position position="111"/>
    </location>
    <ligand>
        <name>substrate</name>
    </ligand>
</feature>
<organism evidence="9 10">
    <name type="scientific">Methermicoccus shengliensis</name>
    <dbReference type="NCBI Taxonomy" id="660064"/>
    <lineage>
        <taxon>Archaea</taxon>
        <taxon>Methanobacteriati</taxon>
        <taxon>Methanobacteriota</taxon>
        <taxon>Stenosarchaea group</taxon>
        <taxon>Methanomicrobia</taxon>
        <taxon>Methanosarcinales</taxon>
        <taxon>Methermicoccaceae</taxon>
        <taxon>Methermicoccus</taxon>
    </lineage>
</organism>
<proteinExistence type="inferred from homology"/>